<name>A0A832ZSC0_9CREN</name>
<comment type="caution">
    <text evidence="1">The sequence shown here is derived from an EMBL/GenBank/DDBJ whole genome shotgun (WGS) entry which is preliminary data.</text>
</comment>
<dbReference type="Proteomes" id="UP000600071">
    <property type="component" value="Unassembled WGS sequence"/>
</dbReference>
<organism evidence="1 2">
    <name type="scientific">Pyrodictium delaneyi</name>
    <dbReference type="NCBI Taxonomy" id="1273541"/>
    <lineage>
        <taxon>Archaea</taxon>
        <taxon>Thermoproteota</taxon>
        <taxon>Thermoprotei</taxon>
        <taxon>Desulfurococcales</taxon>
        <taxon>Pyrodictiaceae</taxon>
        <taxon>Pyrodictium</taxon>
    </lineage>
</organism>
<evidence type="ECO:0000313" key="1">
    <source>
        <dbReference type="EMBL" id="HIQ23633.1"/>
    </source>
</evidence>
<gene>
    <name evidence="1" type="ORF">EYH50_01120</name>
</gene>
<dbReference type="AlphaFoldDB" id="A0A832ZSC0"/>
<proteinExistence type="predicted"/>
<accession>A0A832ZSC0</accession>
<sequence length="79" mass="8676">MCSYKGLHRLVVICKPEMPRAEEFKASWRPSRLVRSSRDNNTCGLGLSRVTGIDSALLSTSDIMSRGITMSSPSSQAIM</sequence>
<reference evidence="1" key="1">
    <citation type="journal article" date="2020" name="ISME J.">
        <title>Gammaproteobacteria mediating utilization of methyl-, sulfur- and petroleum organic compounds in deep ocean hydrothermal plumes.</title>
        <authorList>
            <person name="Zhou Z."/>
            <person name="Liu Y."/>
            <person name="Pan J."/>
            <person name="Cron B.R."/>
            <person name="Toner B.M."/>
            <person name="Anantharaman K."/>
            <person name="Breier J.A."/>
            <person name="Dick G.J."/>
            <person name="Li M."/>
        </authorList>
    </citation>
    <scope>NUCLEOTIDE SEQUENCE</scope>
    <source>
        <strain evidence="1">SZUA-1523</strain>
    </source>
</reference>
<evidence type="ECO:0000313" key="2">
    <source>
        <dbReference type="Proteomes" id="UP000600071"/>
    </source>
</evidence>
<dbReference type="EMBL" id="DQVR01000029">
    <property type="protein sequence ID" value="HIQ23633.1"/>
    <property type="molecule type" value="Genomic_DNA"/>
</dbReference>
<protein>
    <submittedName>
        <fullName evidence="1">Uncharacterized protein</fullName>
    </submittedName>
</protein>